<accession>A0A505DE16</accession>
<evidence type="ECO:0000256" key="1">
    <source>
        <dbReference type="ARBA" id="ARBA00022801"/>
    </source>
</evidence>
<feature type="compositionally biased region" description="Basic residues" evidence="2">
    <location>
        <begin position="1"/>
        <end position="15"/>
    </location>
</feature>
<organism evidence="4 5">
    <name type="scientific">Streptomyces sporangiiformans</name>
    <dbReference type="NCBI Taxonomy" id="2315329"/>
    <lineage>
        <taxon>Bacteria</taxon>
        <taxon>Bacillati</taxon>
        <taxon>Actinomycetota</taxon>
        <taxon>Actinomycetes</taxon>
        <taxon>Kitasatosporales</taxon>
        <taxon>Streptomycetaceae</taxon>
        <taxon>Streptomyces</taxon>
    </lineage>
</organism>
<feature type="region of interest" description="Disordered" evidence="2">
    <location>
        <begin position="1"/>
        <end position="42"/>
    </location>
</feature>
<dbReference type="OrthoDB" id="9811121at2"/>
<keyword evidence="5" id="KW-1185">Reference proteome</keyword>
<proteinExistence type="predicted"/>
<name>A0A505DE16_9ACTN</name>
<comment type="caution">
    <text evidence="4">The sequence shown here is derived from an EMBL/GenBank/DDBJ whole genome shotgun (WGS) entry which is preliminary data.</text>
</comment>
<dbReference type="Gene3D" id="3.60.110.10">
    <property type="entry name" value="Carbon-nitrogen hydrolase"/>
    <property type="match status" value="1"/>
</dbReference>
<protein>
    <submittedName>
        <fullName evidence="4">Carbon-nitrogen hydrolase family protein</fullName>
    </submittedName>
</protein>
<evidence type="ECO:0000259" key="3">
    <source>
        <dbReference type="PROSITE" id="PS50263"/>
    </source>
</evidence>
<dbReference type="EMBL" id="VCHX02000281">
    <property type="protein sequence ID" value="TPQ17466.1"/>
    <property type="molecule type" value="Genomic_DNA"/>
</dbReference>
<dbReference type="PROSITE" id="PS50263">
    <property type="entry name" value="CN_HYDROLASE"/>
    <property type="match status" value="1"/>
</dbReference>
<dbReference type="InterPro" id="IPR036526">
    <property type="entry name" value="C-N_Hydrolase_sf"/>
</dbReference>
<evidence type="ECO:0000256" key="2">
    <source>
        <dbReference type="SAM" id="MobiDB-lite"/>
    </source>
</evidence>
<dbReference type="Proteomes" id="UP000317378">
    <property type="component" value="Unassembled WGS sequence"/>
</dbReference>
<dbReference type="InterPro" id="IPR050345">
    <property type="entry name" value="Aliph_Amidase/BUP"/>
</dbReference>
<dbReference type="CDD" id="cd07197">
    <property type="entry name" value="nitrilase"/>
    <property type="match status" value="1"/>
</dbReference>
<dbReference type="InterPro" id="IPR003010">
    <property type="entry name" value="C-N_Hydrolase"/>
</dbReference>
<dbReference type="GO" id="GO:0016811">
    <property type="term" value="F:hydrolase activity, acting on carbon-nitrogen (but not peptide) bonds, in linear amides"/>
    <property type="evidence" value="ECO:0007669"/>
    <property type="project" value="TreeGrafter"/>
</dbReference>
<evidence type="ECO:0000313" key="4">
    <source>
        <dbReference type="EMBL" id="TPQ17466.1"/>
    </source>
</evidence>
<reference evidence="4 5" key="1">
    <citation type="submission" date="2019-06" db="EMBL/GenBank/DDBJ databases">
        <title>Streptomyces sporangiiformans sp. nov., a novel actinomycete isolated from soil in Mount Song.</title>
        <authorList>
            <person name="Han L."/>
        </authorList>
    </citation>
    <scope>NUCLEOTIDE SEQUENCE [LARGE SCALE GENOMIC DNA]</scope>
    <source>
        <strain evidence="4 5">NEAU-SSA 1</strain>
    </source>
</reference>
<dbReference type="PANTHER" id="PTHR43674">
    <property type="entry name" value="NITRILASE C965.09-RELATED"/>
    <property type="match status" value="1"/>
</dbReference>
<feature type="domain" description="CN hydrolase" evidence="3">
    <location>
        <begin position="47"/>
        <end position="296"/>
    </location>
</feature>
<dbReference type="PANTHER" id="PTHR43674:SF16">
    <property type="entry name" value="CARBON-NITROGEN FAMILY, PUTATIVE (AFU_ORTHOLOGUE AFUA_5G02350)-RELATED"/>
    <property type="match status" value="1"/>
</dbReference>
<sequence>MTARRNFKRQVRARAAKTGESYTSALRHFRPTPSGDVMSEAKNPQSVRLAVAQTLVREDPRDVEALRESGREVRALMREASAQGARLVHFPEGAICFPNKFVMSVDGPDAVGPADWDRCQWPVLQSELAAIAELARELRLWTVIASVHRLTEPNRPHNSLYVISDRGAVVTRYDERLLSKTKISYMYSPGVSPVTFEVDGVRFGCLLGMEIHYPELWAEYEKLDVDCVLFSTSGTPGNTAAQAQGHAAVNSYWVSLSVASQHSATAPSGIVAPNGHWLARCPADGSPSVAVVNLDDSSEAAADAVTYGRPWRREASAGIYTEHQVIDPRSEDRTAAF</sequence>
<dbReference type="Pfam" id="PF00795">
    <property type="entry name" value="CN_hydrolase"/>
    <property type="match status" value="1"/>
</dbReference>
<keyword evidence="1 4" id="KW-0378">Hydrolase</keyword>
<evidence type="ECO:0000313" key="5">
    <source>
        <dbReference type="Proteomes" id="UP000317378"/>
    </source>
</evidence>
<dbReference type="SUPFAM" id="SSF56317">
    <property type="entry name" value="Carbon-nitrogen hydrolase"/>
    <property type="match status" value="1"/>
</dbReference>
<dbReference type="AlphaFoldDB" id="A0A505DE16"/>
<gene>
    <name evidence="4" type="ORF">FGD71_036335</name>
</gene>